<organism evidence="1 2">
    <name type="scientific">Oedothorax gibbosus</name>
    <dbReference type="NCBI Taxonomy" id="931172"/>
    <lineage>
        <taxon>Eukaryota</taxon>
        <taxon>Metazoa</taxon>
        <taxon>Ecdysozoa</taxon>
        <taxon>Arthropoda</taxon>
        <taxon>Chelicerata</taxon>
        <taxon>Arachnida</taxon>
        <taxon>Araneae</taxon>
        <taxon>Araneomorphae</taxon>
        <taxon>Entelegynae</taxon>
        <taxon>Araneoidea</taxon>
        <taxon>Linyphiidae</taxon>
        <taxon>Erigoninae</taxon>
        <taxon>Oedothorax</taxon>
    </lineage>
</organism>
<sequence length="88" mass="10560">MVILCVHVCHTITFGYKLPLLSKLKWPSKIAKLLFLKSLQRKVVFIVPIPYNFHHGFYEGNRHFSDNSMPMHSMMKMMEQKDNFKWFK</sequence>
<keyword evidence="2" id="KW-1185">Reference proteome</keyword>
<reference evidence="1 2" key="1">
    <citation type="journal article" date="2022" name="Nat. Ecol. Evol.">
        <title>A masculinizing supergene underlies an exaggerated male reproductive morph in a spider.</title>
        <authorList>
            <person name="Hendrickx F."/>
            <person name="De Corte Z."/>
            <person name="Sonet G."/>
            <person name="Van Belleghem S.M."/>
            <person name="Kostlbacher S."/>
            <person name="Vangestel C."/>
        </authorList>
    </citation>
    <scope>NUCLEOTIDE SEQUENCE [LARGE SCALE GENOMIC DNA]</scope>
    <source>
        <strain evidence="1">W744_W776</strain>
    </source>
</reference>
<dbReference type="AlphaFoldDB" id="A0AAV6V470"/>
<evidence type="ECO:0000313" key="2">
    <source>
        <dbReference type="Proteomes" id="UP000827092"/>
    </source>
</evidence>
<comment type="caution">
    <text evidence="1">The sequence shown here is derived from an EMBL/GenBank/DDBJ whole genome shotgun (WGS) entry which is preliminary data.</text>
</comment>
<dbReference type="Proteomes" id="UP000827092">
    <property type="component" value="Unassembled WGS sequence"/>
</dbReference>
<protein>
    <submittedName>
        <fullName evidence="1">Uncharacterized protein</fullName>
    </submittedName>
</protein>
<accession>A0AAV6V470</accession>
<evidence type="ECO:0000313" key="1">
    <source>
        <dbReference type="EMBL" id="KAG8191520.1"/>
    </source>
</evidence>
<proteinExistence type="predicted"/>
<name>A0AAV6V470_9ARAC</name>
<gene>
    <name evidence="1" type="ORF">JTE90_019584</name>
</gene>
<dbReference type="EMBL" id="JAFNEN010000158">
    <property type="protein sequence ID" value="KAG8191520.1"/>
    <property type="molecule type" value="Genomic_DNA"/>
</dbReference>